<accession>A0ABD0YBH9</accession>
<name>A0ABD0YBH9_9HEMI</name>
<dbReference type="PROSITE" id="PS00135">
    <property type="entry name" value="TRYPSIN_SER"/>
    <property type="match status" value="1"/>
</dbReference>
<keyword evidence="3" id="KW-0645">Protease</keyword>
<dbReference type="Proteomes" id="UP001558652">
    <property type="component" value="Unassembled WGS sequence"/>
</dbReference>
<protein>
    <recommendedName>
        <fullName evidence="4">Peptidase S1 domain-containing protein</fullName>
    </recommendedName>
</protein>
<dbReference type="PROSITE" id="PS50240">
    <property type="entry name" value="TRYPSIN_DOM"/>
    <property type="match status" value="1"/>
</dbReference>
<dbReference type="PANTHER" id="PTHR24256">
    <property type="entry name" value="TRYPTASE-RELATED"/>
    <property type="match status" value="1"/>
</dbReference>
<keyword evidence="1" id="KW-1015">Disulfide bond</keyword>
<dbReference type="GO" id="GO:0006508">
    <property type="term" value="P:proteolysis"/>
    <property type="evidence" value="ECO:0007669"/>
    <property type="project" value="UniProtKB-KW"/>
</dbReference>
<dbReference type="PRINTS" id="PR00722">
    <property type="entry name" value="CHYMOTRYPSIN"/>
</dbReference>
<keyword evidence="6" id="KW-1185">Reference proteome</keyword>
<dbReference type="EMBL" id="JBFDAA010000010">
    <property type="protein sequence ID" value="KAL1124592.1"/>
    <property type="molecule type" value="Genomic_DNA"/>
</dbReference>
<dbReference type="InterPro" id="IPR009003">
    <property type="entry name" value="Peptidase_S1_PA"/>
</dbReference>
<keyword evidence="3" id="KW-0378">Hydrolase</keyword>
<keyword evidence="3" id="KW-0720">Serine protease</keyword>
<dbReference type="InterPro" id="IPR001314">
    <property type="entry name" value="Peptidase_S1A"/>
</dbReference>
<reference evidence="5 6" key="1">
    <citation type="submission" date="2024-07" db="EMBL/GenBank/DDBJ databases">
        <title>Chromosome-level genome assembly of the water stick insect Ranatra chinensis (Heteroptera: Nepidae).</title>
        <authorList>
            <person name="Liu X."/>
        </authorList>
    </citation>
    <scope>NUCLEOTIDE SEQUENCE [LARGE SCALE GENOMIC DNA]</scope>
    <source>
        <strain evidence="5">Cailab_2021Rc</strain>
        <tissue evidence="5">Muscle</tissue>
    </source>
</reference>
<evidence type="ECO:0000259" key="4">
    <source>
        <dbReference type="PROSITE" id="PS50240"/>
    </source>
</evidence>
<dbReference type="PROSITE" id="PS00134">
    <property type="entry name" value="TRYPSIN_HIS"/>
    <property type="match status" value="1"/>
</dbReference>
<dbReference type="Gene3D" id="2.40.10.10">
    <property type="entry name" value="Trypsin-like serine proteases"/>
    <property type="match status" value="1"/>
</dbReference>
<dbReference type="InterPro" id="IPR043504">
    <property type="entry name" value="Peptidase_S1_PA_chymotrypsin"/>
</dbReference>
<dbReference type="InterPro" id="IPR001254">
    <property type="entry name" value="Trypsin_dom"/>
</dbReference>
<evidence type="ECO:0000256" key="2">
    <source>
        <dbReference type="ARBA" id="ARBA00024195"/>
    </source>
</evidence>
<dbReference type="Pfam" id="PF00089">
    <property type="entry name" value="Trypsin"/>
    <property type="match status" value="1"/>
</dbReference>
<evidence type="ECO:0000313" key="5">
    <source>
        <dbReference type="EMBL" id="KAL1124592.1"/>
    </source>
</evidence>
<dbReference type="InterPro" id="IPR018114">
    <property type="entry name" value="TRYPSIN_HIS"/>
</dbReference>
<proteinExistence type="inferred from homology"/>
<dbReference type="GO" id="GO:0008236">
    <property type="term" value="F:serine-type peptidase activity"/>
    <property type="evidence" value="ECO:0007669"/>
    <property type="project" value="UniProtKB-KW"/>
</dbReference>
<sequence>MDPRSNTQFCGGTILTKRHVITAAHCTDPVIKARGSIAVIVGGHSINTLEATAQVLPVDKILQHTSYDGKQIRNDISLLLVRGEFMFNNVVGPACLSKVQHNLEKQYVKIIGWGTVFHNGPPSSVLKDINIRVAPLKECSLRHPAILYKERRQICTHTINEGACMGDSGGPVVWVDPKTNRYNLVGLVSFGRICASEDPSVHTDVSSYIQWITDNMKGKHTKKRSVLTLEVPKYEH</sequence>
<dbReference type="SUPFAM" id="SSF50494">
    <property type="entry name" value="Trypsin-like serine proteases"/>
    <property type="match status" value="1"/>
</dbReference>
<dbReference type="InterPro" id="IPR033116">
    <property type="entry name" value="TRYPSIN_SER"/>
</dbReference>
<comment type="caution">
    <text evidence="5">The sequence shown here is derived from an EMBL/GenBank/DDBJ whole genome shotgun (WGS) entry which is preliminary data.</text>
</comment>
<dbReference type="CDD" id="cd00190">
    <property type="entry name" value="Tryp_SPc"/>
    <property type="match status" value="1"/>
</dbReference>
<gene>
    <name evidence="5" type="ORF">AAG570_001216</name>
</gene>
<feature type="domain" description="Peptidase S1" evidence="4">
    <location>
        <begin position="1"/>
        <end position="217"/>
    </location>
</feature>
<evidence type="ECO:0000313" key="6">
    <source>
        <dbReference type="Proteomes" id="UP001558652"/>
    </source>
</evidence>
<evidence type="ECO:0000256" key="1">
    <source>
        <dbReference type="ARBA" id="ARBA00023157"/>
    </source>
</evidence>
<evidence type="ECO:0000256" key="3">
    <source>
        <dbReference type="RuleBase" id="RU363034"/>
    </source>
</evidence>
<dbReference type="InterPro" id="IPR051487">
    <property type="entry name" value="Ser/Thr_Proteases_Immune/Dev"/>
</dbReference>
<organism evidence="5 6">
    <name type="scientific">Ranatra chinensis</name>
    <dbReference type="NCBI Taxonomy" id="642074"/>
    <lineage>
        <taxon>Eukaryota</taxon>
        <taxon>Metazoa</taxon>
        <taxon>Ecdysozoa</taxon>
        <taxon>Arthropoda</taxon>
        <taxon>Hexapoda</taxon>
        <taxon>Insecta</taxon>
        <taxon>Pterygota</taxon>
        <taxon>Neoptera</taxon>
        <taxon>Paraneoptera</taxon>
        <taxon>Hemiptera</taxon>
        <taxon>Heteroptera</taxon>
        <taxon>Panheteroptera</taxon>
        <taxon>Nepomorpha</taxon>
        <taxon>Nepidae</taxon>
        <taxon>Ranatrinae</taxon>
        <taxon>Ranatra</taxon>
    </lineage>
</organism>
<dbReference type="SMART" id="SM00020">
    <property type="entry name" value="Tryp_SPc"/>
    <property type="match status" value="1"/>
</dbReference>
<dbReference type="FunFam" id="2.40.10.10:FF:000068">
    <property type="entry name" value="transmembrane protease serine 2"/>
    <property type="match status" value="1"/>
</dbReference>
<dbReference type="AlphaFoldDB" id="A0ABD0YBH9"/>
<comment type="similarity">
    <text evidence="2">Belongs to the peptidase S1 family. CLIP subfamily.</text>
</comment>